<sequence length="355" mass="40938">MKIYHCGHCHYPVYFENVSCSNCGNWLGYASETDDMIALRPGETEWNHPAGNGSLIKYCDNHRHQACNWVIPSDDPTGLCDACDLNRTVPNLSDPEKLREWQELEMAKHRLVYALNRLGLPVKDKITHPDRGLAFDFLASEDADEPVMTGHDDGLITLNVDEADSVNREATRIQLHEKYRTLIGHFRHEVGHYYWDLLVLANPTLLEEFRRLFGDDRADYGEALNQHYQNGAPRGWESNYISEYATMHPWEDWAETWAHYLHLMDMLETAHSFGMTVNPPTTPDLMMRAEADFDPYRERDMEKILKVCVPLTFAINSLNRGMGRPDLYPFVINDSVRAKLAFVNRVIDSARQSTY</sequence>
<dbReference type="Pfam" id="PF10005">
    <property type="entry name" value="Zn_ribbon_DZR_6"/>
    <property type="match status" value="1"/>
</dbReference>
<dbReference type="AlphaFoldDB" id="A0A2S6I088"/>
<organism evidence="2 3">
    <name type="scientific">Neolewinella xylanilytica</name>
    <dbReference type="NCBI Taxonomy" id="1514080"/>
    <lineage>
        <taxon>Bacteria</taxon>
        <taxon>Pseudomonadati</taxon>
        <taxon>Bacteroidota</taxon>
        <taxon>Saprospiria</taxon>
        <taxon>Saprospirales</taxon>
        <taxon>Lewinellaceae</taxon>
        <taxon>Neolewinella</taxon>
    </lineage>
</organism>
<dbReference type="RefSeq" id="WP_104421602.1">
    <property type="nucleotide sequence ID" value="NZ_PTJC01000008.1"/>
</dbReference>
<keyword evidence="3" id="KW-1185">Reference proteome</keyword>
<proteinExistence type="predicted"/>
<dbReference type="Proteomes" id="UP000237662">
    <property type="component" value="Unassembled WGS sequence"/>
</dbReference>
<dbReference type="EMBL" id="PTJC01000008">
    <property type="protein sequence ID" value="PPK84268.1"/>
    <property type="molecule type" value="Genomic_DNA"/>
</dbReference>
<reference evidence="2 3" key="1">
    <citation type="submission" date="2018-02" db="EMBL/GenBank/DDBJ databases">
        <title>Genomic Encyclopedia of Archaeal and Bacterial Type Strains, Phase II (KMG-II): from individual species to whole genera.</title>
        <authorList>
            <person name="Goeker M."/>
        </authorList>
    </citation>
    <scope>NUCLEOTIDE SEQUENCE [LARGE SCALE GENOMIC DNA]</scope>
    <source>
        <strain evidence="2 3">DSM 29526</strain>
    </source>
</reference>
<dbReference type="Pfam" id="PF15887">
    <property type="entry name" value="Peptidase_Mx"/>
    <property type="match status" value="1"/>
</dbReference>
<protein>
    <recommendedName>
        <fullName evidence="1">Zinc-ribbon domain-containing protein</fullName>
    </recommendedName>
</protein>
<gene>
    <name evidence="2" type="ORF">CLV84_4037</name>
</gene>
<name>A0A2S6I088_9BACT</name>
<comment type="caution">
    <text evidence="2">The sequence shown here is derived from an EMBL/GenBank/DDBJ whole genome shotgun (WGS) entry which is preliminary data.</text>
</comment>
<dbReference type="Gene3D" id="3.40.390.70">
    <property type="match status" value="1"/>
</dbReference>
<evidence type="ECO:0000313" key="2">
    <source>
        <dbReference type="EMBL" id="PPK84268.1"/>
    </source>
</evidence>
<dbReference type="PIRSF" id="PIRSF012641">
    <property type="entry name" value="UCP012641"/>
    <property type="match status" value="1"/>
</dbReference>
<dbReference type="InterPro" id="IPR031321">
    <property type="entry name" value="UCP012641"/>
</dbReference>
<accession>A0A2S6I088</accession>
<evidence type="ECO:0000313" key="3">
    <source>
        <dbReference type="Proteomes" id="UP000237662"/>
    </source>
</evidence>
<evidence type="ECO:0000259" key="1">
    <source>
        <dbReference type="Pfam" id="PF10005"/>
    </source>
</evidence>
<feature type="domain" description="Zinc-ribbon" evidence="1">
    <location>
        <begin position="4"/>
        <end position="94"/>
    </location>
</feature>
<dbReference type="OrthoDB" id="256753at2"/>
<dbReference type="InterPro" id="IPR011201">
    <property type="entry name" value="Zinc-ribbon_6_bact"/>
</dbReference>